<reference evidence="4" key="1">
    <citation type="submission" date="2018-05" db="EMBL/GenBank/DDBJ databases">
        <authorList>
            <person name="Lanie J.A."/>
            <person name="Ng W.-L."/>
            <person name="Kazmierczak K.M."/>
            <person name="Andrzejewski T.M."/>
            <person name="Davidsen T.M."/>
            <person name="Wayne K.J."/>
            <person name="Tettelin H."/>
            <person name="Glass J.I."/>
            <person name="Rusch D."/>
            <person name="Podicherti R."/>
            <person name="Tsui H.-C.T."/>
            <person name="Winkler M.E."/>
        </authorList>
    </citation>
    <scope>NUCLEOTIDE SEQUENCE</scope>
</reference>
<dbReference type="SUPFAM" id="SSF51735">
    <property type="entry name" value="NAD(P)-binding Rossmann-fold domains"/>
    <property type="match status" value="1"/>
</dbReference>
<keyword evidence="1" id="KW-0560">Oxidoreductase</keyword>
<evidence type="ECO:0000313" key="4">
    <source>
        <dbReference type="EMBL" id="SVB90399.1"/>
    </source>
</evidence>
<dbReference type="InterPro" id="IPR006115">
    <property type="entry name" value="6PGDH_NADP-bd"/>
</dbReference>
<accession>A0A382HT96</accession>
<feature type="domain" description="6-phosphogluconate dehydrogenase NADP-binding" evidence="3">
    <location>
        <begin position="1"/>
        <end position="89"/>
    </location>
</feature>
<dbReference type="InterPro" id="IPR036291">
    <property type="entry name" value="NAD(P)-bd_dom_sf"/>
</dbReference>
<sequence>MGLPMALNLTKSKKFKVVGYDIKICSQKKFKSKGGKIADSLEDLINSVDIIITCLPGPKQITDVAFGKKRIINSLDKKKIWIDCSTNSIN</sequence>
<dbReference type="Gene3D" id="3.40.50.720">
    <property type="entry name" value="NAD(P)-binding Rossmann-like Domain"/>
    <property type="match status" value="1"/>
</dbReference>
<gene>
    <name evidence="4" type="ORF">METZ01_LOCUS243253</name>
</gene>
<dbReference type="AlphaFoldDB" id="A0A382HT96"/>
<dbReference type="EMBL" id="UINC01063115">
    <property type="protein sequence ID" value="SVB90399.1"/>
    <property type="molecule type" value="Genomic_DNA"/>
</dbReference>
<evidence type="ECO:0000256" key="1">
    <source>
        <dbReference type="ARBA" id="ARBA00023002"/>
    </source>
</evidence>
<dbReference type="GO" id="GO:0050661">
    <property type="term" value="F:NADP binding"/>
    <property type="evidence" value="ECO:0007669"/>
    <property type="project" value="InterPro"/>
</dbReference>
<protein>
    <recommendedName>
        <fullName evidence="3">6-phosphogluconate dehydrogenase NADP-binding domain-containing protein</fullName>
    </recommendedName>
</protein>
<evidence type="ECO:0000259" key="3">
    <source>
        <dbReference type="Pfam" id="PF03446"/>
    </source>
</evidence>
<feature type="non-terminal residue" evidence="4">
    <location>
        <position position="90"/>
    </location>
</feature>
<dbReference type="GO" id="GO:0016616">
    <property type="term" value="F:oxidoreductase activity, acting on the CH-OH group of donors, NAD or NADP as acceptor"/>
    <property type="evidence" value="ECO:0007669"/>
    <property type="project" value="TreeGrafter"/>
</dbReference>
<evidence type="ECO:0000256" key="2">
    <source>
        <dbReference type="ARBA" id="ARBA00023027"/>
    </source>
</evidence>
<dbReference type="PANTHER" id="PTHR22981:SF7">
    <property type="entry name" value="3-HYDROXYISOBUTYRATE DEHYDROGENASE, MITOCHONDRIAL"/>
    <property type="match status" value="1"/>
</dbReference>
<proteinExistence type="predicted"/>
<name>A0A382HT96_9ZZZZ</name>
<dbReference type="PANTHER" id="PTHR22981">
    <property type="entry name" value="3-HYDROXYISOBUTYRATE DEHYDROGENASE-RELATED"/>
    <property type="match status" value="1"/>
</dbReference>
<organism evidence="4">
    <name type="scientific">marine metagenome</name>
    <dbReference type="NCBI Taxonomy" id="408172"/>
    <lineage>
        <taxon>unclassified sequences</taxon>
        <taxon>metagenomes</taxon>
        <taxon>ecological metagenomes</taxon>
    </lineage>
</organism>
<keyword evidence="2" id="KW-0520">NAD</keyword>
<dbReference type="Pfam" id="PF03446">
    <property type="entry name" value="NAD_binding_2"/>
    <property type="match status" value="1"/>
</dbReference>